<organism evidence="2 3">
    <name type="scientific">Mycena rosella</name>
    <name type="common">Pink bonnet</name>
    <name type="synonym">Agaricus rosellus</name>
    <dbReference type="NCBI Taxonomy" id="1033263"/>
    <lineage>
        <taxon>Eukaryota</taxon>
        <taxon>Fungi</taxon>
        <taxon>Dikarya</taxon>
        <taxon>Basidiomycota</taxon>
        <taxon>Agaricomycotina</taxon>
        <taxon>Agaricomycetes</taxon>
        <taxon>Agaricomycetidae</taxon>
        <taxon>Agaricales</taxon>
        <taxon>Marasmiineae</taxon>
        <taxon>Mycenaceae</taxon>
        <taxon>Mycena</taxon>
    </lineage>
</organism>
<keyword evidence="3" id="KW-1185">Reference proteome</keyword>
<proteinExistence type="predicted"/>
<feature type="region of interest" description="Disordered" evidence="1">
    <location>
        <begin position="39"/>
        <end position="63"/>
    </location>
</feature>
<evidence type="ECO:0000256" key="1">
    <source>
        <dbReference type="SAM" id="MobiDB-lite"/>
    </source>
</evidence>
<comment type="caution">
    <text evidence="2">The sequence shown here is derived from an EMBL/GenBank/DDBJ whole genome shotgun (WGS) entry which is preliminary data.</text>
</comment>
<name>A0AAD7GJ76_MYCRO</name>
<dbReference type="Proteomes" id="UP001221757">
    <property type="component" value="Unassembled WGS sequence"/>
</dbReference>
<accession>A0AAD7GJ76</accession>
<evidence type="ECO:0000313" key="2">
    <source>
        <dbReference type="EMBL" id="KAJ7690515.1"/>
    </source>
</evidence>
<evidence type="ECO:0000313" key="3">
    <source>
        <dbReference type="Proteomes" id="UP001221757"/>
    </source>
</evidence>
<dbReference type="EMBL" id="JARKIE010000064">
    <property type="protein sequence ID" value="KAJ7690515.1"/>
    <property type="molecule type" value="Genomic_DNA"/>
</dbReference>
<gene>
    <name evidence="2" type="ORF">B0H17DRAFT_1134319</name>
</gene>
<sequence>MYSLDSTDDNWARVFASGSHPLPALIVITGNACTQANACTKSRSTRTTSRASRGTRSTSKSSRSPATVLCISIGLARQSTNPSTYLEAAPITELSVEDGRYEVTGQILSLVPFISHLVSDRITHASFEHYRKRAARSTTSANLTQATFEEILKVPSATGPGTPGDTTIWVFSNADLEKMCTKLSE</sequence>
<dbReference type="AlphaFoldDB" id="A0AAD7GJ76"/>
<protein>
    <submittedName>
        <fullName evidence="2">Uncharacterized protein</fullName>
    </submittedName>
</protein>
<reference evidence="2" key="1">
    <citation type="submission" date="2023-03" db="EMBL/GenBank/DDBJ databases">
        <title>Massive genome expansion in bonnet fungi (Mycena s.s.) driven by repeated elements and novel gene families across ecological guilds.</title>
        <authorList>
            <consortium name="Lawrence Berkeley National Laboratory"/>
            <person name="Harder C.B."/>
            <person name="Miyauchi S."/>
            <person name="Viragh M."/>
            <person name="Kuo A."/>
            <person name="Thoen E."/>
            <person name="Andreopoulos B."/>
            <person name="Lu D."/>
            <person name="Skrede I."/>
            <person name="Drula E."/>
            <person name="Henrissat B."/>
            <person name="Morin E."/>
            <person name="Kohler A."/>
            <person name="Barry K."/>
            <person name="LaButti K."/>
            <person name="Morin E."/>
            <person name="Salamov A."/>
            <person name="Lipzen A."/>
            <person name="Mereny Z."/>
            <person name="Hegedus B."/>
            <person name="Baldrian P."/>
            <person name="Stursova M."/>
            <person name="Weitz H."/>
            <person name="Taylor A."/>
            <person name="Grigoriev I.V."/>
            <person name="Nagy L.G."/>
            <person name="Martin F."/>
            <person name="Kauserud H."/>
        </authorList>
    </citation>
    <scope>NUCLEOTIDE SEQUENCE</scope>
    <source>
        <strain evidence="2">CBHHK067</strain>
    </source>
</reference>
<feature type="compositionally biased region" description="Low complexity" evidence="1">
    <location>
        <begin position="40"/>
        <end position="63"/>
    </location>
</feature>